<feature type="region of interest" description="Disordered" evidence="1">
    <location>
        <begin position="1"/>
        <end position="32"/>
    </location>
</feature>
<feature type="region of interest" description="Disordered" evidence="1">
    <location>
        <begin position="392"/>
        <end position="454"/>
    </location>
</feature>
<feature type="non-terminal residue" evidence="2">
    <location>
        <position position="454"/>
    </location>
</feature>
<feature type="compositionally biased region" description="Basic and acidic residues" evidence="1">
    <location>
        <begin position="392"/>
        <end position="421"/>
    </location>
</feature>
<evidence type="ECO:0000313" key="2">
    <source>
        <dbReference type="EMBL" id="KFK23337.1"/>
    </source>
</evidence>
<sequence>LSSPSNGSAERSATDASIHDSESGGEENGLSDDVVAFERGFSNARGEDDFGRRVPRGVKVLDTGLCDRVVLGPQDDMKSRFVMKSIDRYADQDWSGIRILIPEESERPWLPPEGFMCLYESFFSHGGLWFPVPRVILEYCAERRLSISQLTPAAFRNICAILIMAAELGRAVSRRQLEQIVQLGDMDTSGRFYVAARTNCRLLREYRRKADNWKLKYFFVEINEASVGDFSGEFRVGWNTLVEHPIPVSSDRLKEVVPVLATLKKLGYQRWGEFIEQRIQRCSGRVTTGDYELPLPELRPYTFRDIKERKPRSRKRVVLPVEEGGEMGRPSLNLDVYDVSAAPLSVSPTRVHLSSADTRAQQSKDKGPAREITSRVGAEVLMRDGIVAKEAYDQRKKDKDAAETSKKRRVDDVPGRVDLRGSGKRARNKDKVTDGDLDRVGVENVGDVGNVGQD</sequence>
<feature type="compositionally biased region" description="Low complexity" evidence="1">
    <location>
        <begin position="442"/>
        <end position="454"/>
    </location>
</feature>
<organism evidence="2 3">
    <name type="scientific">Arabis alpina</name>
    <name type="common">Alpine rock-cress</name>
    <dbReference type="NCBI Taxonomy" id="50452"/>
    <lineage>
        <taxon>Eukaryota</taxon>
        <taxon>Viridiplantae</taxon>
        <taxon>Streptophyta</taxon>
        <taxon>Embryophyta</taxon>
        <taxon>Tracheophyta</taxon>
        <taxon>Spermatophyta</taxon>
        <taxon>Magnoliopsida</taxon>
        <taxon>eudicotyledons</taxon>
        <taxon>Gunneridae</taxon>
        <taxon>Pentapetalae</taxon>
        <taxon>rosids</taxon>
        <taxon>malvids</taxon>
        <taxon>Brassicales</taxon>
        <taxon>Brassicaceae</taxon>
        <taxon>Arabideae</taxon>
        <taxon>Arabis</taxon>
    </lineage>
</organism>
<dbReference type="OMA" id="WNTLVEH"/>
<protein>
    <submittedName>
        <fullName evidence="2">Uncharacterized protein</fullName>
    </submittedName>
</protein>
<keyword evidence="3" id="KW-1185">Reference proteome</keyword>
<feature type="compositionally biased region" description="Basic and acidic residues" evidence="1">
    <location>
        <begin position="362"/>
        <end position="373"/>
    </location>
</feature>
<proteinExistence type="predicted"/>
<dbReference type="OrthoDB" id="1113004at2759"/>
<evidence type="ECO:0000313" key="3">
    <source>
        <dbReference type="Proteomes" id="UP000029120"/>
    </source>
</evidence>
<dbReference type="AlphaFoldDB" id="A0A087G0D5"/>
<name>A0A087G0D5_ARAAL</name>
<dbReference type="Proteomes" id="UP000029120">
    <property type="component" value="Unassembled WGS sequence"/>
</dbReference>
<gene>
    <name evidence="2" type="ORF">AALP_AAs59033U000100</name>
</gene>
<reference evidence="3" key="1">
    <citation type="journal article" date="2015" name="Nat. Plants">
        <title>Genome expansion of Arabis alpina linked with retrotransposition and reduced symmetric DNA methylation.</title>
        <authorList>
            <person name="Willing E.M."/>
            <person name="Rawat V."/>
            <person name="Mandakova T."/>
            <person name="Maumus F."/>
            <person name="James G.V."/>
            <person name="Nordstroem K.J."/>
            <person name="Becker C."/>
            <person name="Warthmann N."/>
            <person name="Chica C."/>
            <person name="Szarzynska B."/>
            <person name="Zytnicki M."/>
            <person name="Albani M.C."/>
            <person name="Kiefer C."/>
            <person name="Bergonzi S."/>
            <person name="Castaings L."/>
            <person name="Mateos J.L."/>
            <person name="Berns M.C."/>
            <person name="Bujdoso N."/>
            <person name="Piofczyk T."/>
            <person name="de Lorenzo L."/>
            <person name="Barrero-Sicilia C."/>
            <person name="Mateos I."/>
            <person name="Piednoel M."/>
            <person name="Hagmann J."/>
            <person name="Chen-Min-Tao R."/>
            <person name="Iglesias-Fernandez R."/>
            <person name="Schuster S.C."/>
            <person name="Alonso-Blanco C."/>
            <person name="Roudier F."/>
            <person name="Carbonero P."/>
            <person name="Paz-Ares J."/>
            <person name="Davis S.J."/>
            <person name="Pecinka A."/>
            <person name="Quesneville H."/>
            <person name="Colot V."/>
            <person name="Lysak M.A."/>
            <person name="Weigel D."/>
            <person name="Coupland G."/>
            <person name="Schneeberger K."/>
        </authorList>
    </citation>
    <scope>NUCLEOTIDE SEQUENCE [LARGE SCALE GENOMIC DNA]</scope>
    <source>
        <strain evidence="3">cv. Pajares</strain>
    </source>
</reference>
<feature type="compositionally biased region" description="Polar residues" evidence="1">
    <location>
        <begin position="1"/>
        <end position="15"/>
    </location>
</feature>
<feature type="region of interest" description="Disordered" evidence="1">
    <location>
        <begin position="348"/>
        <end position="373"/>
    </location>
</feature>
<dbReference type="PANTHER" id="PTHR31099">
    <property type="entry name" value="OS06G0165300 PROTEIN"/>
    <property type="match status" value="1"/>
</dbReference>
<dbReference type="PANTHER" id="PTHR31099:SF49">
    <property type="entry name" value="MYOSIN HEAVY CHAIN-LIKE PROTEIN"/>
    <property type="match status" value="1"/>
</dbReference>
<accession>A0A087G0D5</accession>
<feature type="non-terminal residue" evidence="2">
    <location>
        <position position="1"/>
    </location>
</feature>
<feature type="compositionally biased region" description="Basic and acidic residues" evidence="1">
    <location>
        <begin position="429"/>
        <end position="441"/>
    </location>
</feature>
<evidence type="ECO:0000256" key="1">
    <source>
        <dbReference type="SAM" id="MobiDB-lite"/>
    </source>
</evidence>
<dbReference type="EMBL" id="KL980000">
    <property type="protein sequence ID" value="KFK23337.1"/>
    <property type="molecule type" value="Genomic_DNA"/>
</dbReference>